<evidence type="ECO:0000256" key="3">
    <source>
        <dbReference type="ARBA" id="ARBA00010118"/>
    </source>
</evidence>
<protein>
    <recommendedName>
        <fullName evidence="8">Glycosyl transferase CAP10 domain-containing protein</fullName>
    </recommendedName>
</protein>
<comment type="similarity">
    <text evidence="3">Belongs to the glycosyltransferase 90 family.</text>
</comment>
<dbReference type="InterPro" id="IPR006598">
    <property type="entry name" value="CAP10"/>
</dbReference>
<feature type="domain" description="Glycosyl transferase CAP10" evidence="8">
    <location>
        <begin position="137"/>
        <end position="390"/>
    </location>
</feature>
<evidence type="ECO:0000256" key="1">
    <source>
        <dbReference type="ARBA" id="ARBA00004319"/>
    </source>
</evidence>
<evidence type="ECO:0000256" key="6">
    <source>
        <dbReference type="ARBA" id="ARBA00045690"/>
    </source>
</evidence>
<feature type="signal peptide" evidence="7">
    <location>
        <begin position="1"/>
        <end position="21"/>
    </location>
</feature>
<comment type="caution">
    <text evidence="9">The sequence shown here is derived from an EMBL/GenBank/DDBJ whole genome shotgun (WGS) entry which is preliminary data.</text>
</comment>
<keyword evidence="4" id="KW-0328">Glycosyltransferase</keyword>
<comment type="function">
    <text evidence="6">Protein O-glucosyltransferase. Catalyzes the reaction that attaches glucose through an O-glycosidic linkage to a conserved serine residue found in the consensus sequence C-X-S-X-[PA]-C in epidermal growth factor-like repeats. Regulates Notch signaling by glucosylating Notch in the ER, glucosylation is required for the correct folding and cleavage of Notch.</text>
</comment>
<evidence type="ECO:0000259" key="8">
    <source>
        <dbReference type="SMART" id="SM00672"/>
    </source>
</evidence>
<keyword evidence="5" id="KW-0808">Transferase</keyword>
<feature type="chain" id="PRO_5045596996" description="Glycosyl transferase CAP10 domain-containing protein" evidence="7">
    <location>
        <begin position="22"/>
        <end position="406"/>
    </location>
</feature>
<organism evidence="9 10">
    <name type="scientific">Xylocopa violacea</name>
    <name type="common">Violet carpenter bee</name>
    <name type="synonym">Apis violacea</name>
    <dbReference type="NCBI Taxonomy" id="135666"/>
    <lineage>
        <taxon>Eukaryota</taxon>
        <taxon>Metazoa</taxon>
        <taxon>Ecdysozoa</taxon>
        <taxon>Arthropoda</taxon>
        <taxon>Hexapoda</taxon>
        <taxon>Insecta</taxon>
        <taxon>Pterygota</taxon>
        <taxon>Neoptera</taxon>
        <taxon>Endopterygota</taxon>
        <taxon>Hymenoptera</taxon>
        <taxon>Apocrita</taxon>
        <taxon>Aculeata</taxon>
        <taxon>Apoidea</taxon>
        <taxon>Anthophila</taxon>
        <taxon>Apidae</taxon>
        <taxon>Xylocopa</taxon>
        <taxon>Xylocopa</taxon>
    </lineage>
</organism>
<dbReference type="Pfam" id="PF05686">
    <property type="entry name" value="Glyco_transf_90"/>
    <property type="match status" value="1"/>
</dbReference>
<dbReference type="SMART" id="SM00672">
    <property type="entry name" value="CAP10"/>
    <property type="match status" value="1"/>
</dbReference>
<reference evidence="9 10" key="1">
    <citation type="submission" date="2024-08" db="EMBL/GenBank/DDBJ databases">
        <authorList>
            <person name="Will J Nash"/>
            <person name="Angela Man"/>
            <person name="Seanna McTaggart"/>
            <person name="Kendall Baker"/>
            <person name="Tom Barker"/>
            <person name="Leah Catchpole"/>
            <person name="Alex Durrant"/>
            <person name="Karim Gharbi"/>
            <person name="Naomi Irish"/>
            <person name="Gemy Kaithakottil"/>
            <person name="Debby Ku"/>
            <person name="Aaliyah Providence"/>
            <person name="Felix Shaw"/>
            <person name="David Swarbreck"/>
            <person name="Chris Watkins"/>
            <person name="Ann M. McCartney"/>
            <person name="Giulio Formenti"/>
            <person name="Alice Mouton"/>
            <person name="Noel Vella"/>
            <person name="Bjorn M von Reumont"/>
            <person name="Adriana Vella"/>
            <person name="Wilfried Haerty"/>
        </authorList>
    </citation>
    <scope>NUCLEOTIDE SEQUENCE [LARGE SCALE GENOMIC DNA]</scope>
</reference>
<evidence type="ECO:0000313" key="9">
    <source>
        <dbReference type="EMBL" id="CAL7943446.1"/>
    </source>
</evidence>
<comment type="subcellular location">
    <subcellularLocation>
        <location evidence="1">Endoplasmic reticulum lumen</location>
    </subcellularLocation>
</comment>
<dbReference type="EMBL" id="CAXAJV020001293">
    <property type="protein sequence ID" value="CAL7943446.1"/>
    <property type="molecule type" value="Genomic_DNA"/>
</dbReference>
<evidence type="ECO:0000313" key="10">
    <source>
        <dbReference type="Proteomes" id="UP001642520"/>
    </source>
</evidence>
<comment type="pathway">
    <text evidence="2">Protein modification; protein glycosylation.</text>
</comment>
<evidence type="ECO:0000256" key="4">
    <source>
        <dbReference type="ARBA" id="ARBA00022676"/>
    </source>
</evidence>
<evidence type="ECO:0000256" key="2">
    <source>
        <dbReference type="ARBA" id="ARBA00004922"/>
    </source>
</evidence>
<evidence type="ECO:0000256" key="7">
    <source>
        <dbReference type="SAM" id="SignalP"/>
    </source>
</evidence>
<proteinExistence type="inferred from homology"/>
<evidence type="ECO:0000256" key="5">
    <source>
        <dbReference type="ARBA" id="ARBA00022679"/>
    </source>
</evidence>
<dbReference type="InterPro" id="IPR051091">
    <property type="entry name" value="O-Glucosyltr/Glycosyltrsf_90"/>
</dbReference>
<keyword evidence="10" id="KW-1185">Reference proteome</keyword>
<sequence length="406" mass="47836">MNMLGLSYILIINFLTSHCEEQYCSIDSTEHCTEKKEDNLYNKVSNEQYIKYYNAIEEAEKSYKACNNTNNGCFKHVIKRDLKPFKEKGISKDLINIAKSRGTFYQIIRGKLYRQKECMFPSRCVGVEYFLLKLAPELSDIDLVINVRDYPQSSKHFGGPLPIFSFSKTPQYYDITYPAWAFWEGGPAISLYPRGLGRWDELRASLNEASKNTPWENKENRAFFRGSRTSAERDNLILLSRRKPNLVDAQYTKNQAWKSDEDTLYAPPASEVPLEKHCKYKYLFNYRGVAASFRHKHLFLCQSLVFHVGDEWTEFYYDAMLPWIHYIPVSKDANQTVLEELIQFAIDNDELSKRIAMRGRDFVWNNLKMWNVTQFWKKLLKKYSKLLTYKTSLDKDLVKIEREERP</sequence>
<dbReference type="PANTHER" id="PTHR12203:SF35">
    <property type="entry name" value="PROTEIN O-GLUCOSYLTRANSFERASE 1"/>
    <property type="match status" value="1"/>
</dbReference>
<accession>A0ABP1NT80</accession>
<dbReference type="Proteomes" id="UP001642520">
    <property type="component" value="Unassembled WGS sequence"/>
</dbReference>
<gene>
    <name evidence="9" type="ORF">XYLVIOL_LOCUS6101</name>
</gene>
<keyword evidence="7" id="KW-0732">Signal</keyword>
<name>A0ABP1NT80_XYLVO</name>
<dbReference type="PANTHER" id="PTHR12203">
    <property type="entry name" value="KDEL LYS-ASP-GLU-LEU CONTAINING - RELATED"/>
    <property type="match status" value="1"/>
</dbReference>